<dbReference type="Gene3D" id="3.40.630.30">
    <property type="match status" value="1"/>
</dbReference>
<name>A0A7U3ZR84_RUNSL</name>
<dbReference type="Pfam" id="PF00583">
    <property type="entry name" value="Acetyltransf_1"/>
    <property type="match status" value="1"/>
</dbReference>
<dbReference type="EMBL" id="CP002859">
    <property type="protein sequence ID" value="AEI51889.1"/>
    <property type="molecule type" value="Genomic_DNA"/>
</dbReference>
<organism evidence="2 3">
    <name type="scientific">Runella slithyformis (strain ATCC 29530 / DSM 19594 / LMG 11500 / NCIMB 11436 / LSU 4)</name>
    <dbReference type="NCBI Taxonomy" id="761193"/>
    <lineage>
        <taxon>Bacteria</taxon>
        <taxon>Pseudomonadati</taxon>
        <taxon>Bacteroidota</taxon>
        <taxon>Cytophagia</taxon>
        <taxon>Cytophagales</taxon>
        <taxon>Spirosomataceae</taxon>
        <taxon>Runella</taxon>
    </lineage>
</organism>
<protein>
    <submittedName>
        <fullName evidence="2">GCN5-related N-acetyltransferase</fullName>
    </submittedName>
</protein>
<gene>
    <name evidence="2" type="ordered locus">Runsl_5599</name>
</gene>
<dbReference type="SUPFAM" id="SSF55729">
    <property type="entry name" value="Acyl-CoA N-acyltransferases (Nat)"/>
    <property type="match status" value="1"/>
</dbReference>
<evidence type="ECO:0000259" key="1">
    <source>
        <dbReference type="PROSITE" id="PS51186"/>
    </source>
</evidence>
<reference evidence="3" key="1">
    <citation type="submission" date="2011-06" db="EMBL/GenBank/DDBJ databases">
        <title>The complete genome of chromosome of Runella slithyformis DSM 19594.</title>
        <authorList>
            <consortium name="US DOE Joint Genome Institute (JGI-PGF)"/>
            <person name="Lucas S."/>
            <person name="Han J."/>
            <person name="Lapidus A."/>
            <person name="Bruce D."/>
            <person name="Goodwin L."/>
            <person name="Pitluck S."/>
            <person name="Peters L."/>
            <person name="Kyrpides N."/>
            <person name="Mavromatis K."/>
            <person name="Ivanova N."/>
            <person name="Ovchinnikova G."/>
            <person name="Zhang X."/>
            <person name="Misra M."/>
            <person name="Detter J.C."/>
            <person name="Tapia R."/>
            <person name="Han C."/>
            <person name="Land M."/>
            <person name="Hauser L."/>
            <person name="Markowitz V."/>
            <person name="Cheng J.-F."/>
            <person name="Hugenholtz P."/>
            <person name="Woyke T."/>
            <person name="Wu D."/>
            <person name="Tindall B."/>
            <person name="Faehrich R."/>
            <person name="Brambilla E."/>
            <person name="Klenk H.-P."/>
            <person name="Eisen J.A."/>
        </authorList>
    </citation>
    <scope>NUCLEOTIDE SEQUENCE [LARGE SCALE GENOMIC DNA]</scope>
    <source>
        <strain evidence="3">ATCC 29530 / DSM 19594 / LMG 11500 / NCIMB 11436 / LSU 4</strain>
    </source>
</reference>
<accession>A0A7U3ZR84</accession>
<dbReference type="KEGG" id="rsi:Runsl_5599"/>
<keyword evidence="3" id="KW-1185">Reference proteome</keyword>
<evidence type="ECO:0000313" key="2">
    <source>
        <dbReference type="EMBL" id="AEI51889.1"/>
    </source>
</evidence>
<dbReference type="PROSITE" id="PS51186">
    <property type="entry name" value="GNAT"/>
    <property type="match status" value="1"/>
</dbReference>
<dbReference type="Proteomes" id="UP000000493">
    <property type="component" value="Chromosome"/>
</dbReference>
<sequence>MDITFRTYELSDRTVLKEIFLLNTPKYFAPEELGDFLDYLDIFGDDYVVALVDNQIVGGGGYWIRSSDHQGGLSWAFLHPDAQGTGVGKALATYRIDQIKASGEAKTILVETSQHSFGFYEKLGFTLLSHQPDYWAPGIDLYSAVLDLEK</sequence>
<dbReference type="CDD" id="cd04301">
    <property type="entry name" value="NAT_SF"/>
    <property type="match status" value="1"/>
</dbReference>
<dbReference type="GO" id="GO:0016747">
    <property type="term" value="F:acyltransferase activity, transferring groups other than amino-acyl groups"/>
    <property type="evidence" value="ECO:0007669"/>
    <property type="project" value="InterPro"/>
</dbReference>
<dbReference type="InterPro" id="IPR016181">
    <property type="entry name" value="Acyl_CoA_acyltransferase"/>
</dbReference>
<evidence type="ECO:0000313" key="3">
    <source>
        <dbReference type="Proteomes" id="UP000000493"/>
    </source>
</evidence>
<reference evidence="2 3" key="2">
    <citation type="journal article" date="2012" name="Stand. Genomic Sci.">
        <title>Complete genome sequence of the aquatic bacterium Runella slithyformis type strain (LSU 4(T)).</title>
        <authorList>
            <person name="Copeland A."/>
            <person name="Zhang X."/>
            <person name="Misra M."/>
            <person name="Lapidus A."/>
            <person name="Nolan M."/>
            <person name="Lucas S."/>
            <person name="Deshpande S."/>
            <person name="Cheng J.F."/>
            <person name="Tapia R."/>
            <person name="Goodwin L.A."/>
            <person name="Pitluck S."/>
            <person name="Liolios K."/>
            <person name="Pagani I."/>
            <person name="Ivanova N."/>
            <person name="Mikhailova N."/>
            <person name="Pati A."/>
            <person name="Chen A."/>
            <person name="Palaniappan K."/>
            <person name="Land M."/>
            <person name="Hauser L."/>
            <person name="Pan C."/>
            <person name="Jeffries C.D."/>
            <person name="Detter J.C."/>
            <person name="Brambilla E.M."/>
            <person name="Rohde M."/>
            <person name="Djao O.D."/>
            <person name="Goker M."/>
            <person name="Sikorski J."/>
            <person name="Tindall B.J."/>
            <person name="Woyke T."/>
            <person name="Bristow J."/>
            <person name="Eisen J.A."/>
            <person name="Markowitz V."/>
            <person name="Hugenholtz P."/>
            <person name="Kyrpides N.C."/>
            <person name="Klenk H.P."/>
            <person name="Mavromatis K."/>
        </authorList>
    </citation>
    <scope>NUCLEOTIDE SEQUENCE [LARGE SCALE GENOMIC DNA]</scope>
    <source>
        <strain evidence="3">ATCC 29530 / DSM 19594 / LMG 11500 / NCIMB 11436 / LSU 4</strain>
    </source>
</reference>
<proteinExistence type="predicted"/>
<dbReference type="InterPro" id="IPR000182">
    <property type="entry name" value="GNAT_dom"/>
</dbReference>
<feature type="domain" description="N-acetyltransferase" evidence="1">
    <location>
        <begin position="3"/>
        <end position="149"/>
    </location>
</feature>
<dbReference type="AlphaFoldDB" id="A0A7U3ZR84"/>